<sequence>MINLKNLIDFLPFEFKEQDTYKVDGKGILERFLEICGNYFQEDITKDIDNILDIIDIDKTQQRYLNYLWEFLGALPFARTGEHKGVPNLSDEQIRTILKYSISLLKIRGSRKFFEILFNMYGLTCTITDPTDGAMDKWEKVDPLYDTDYSQYDKYNYDKIYGCAQCIEVGISISGHGFTSPTPEFKAFKQSIDKLFDRFLPYNVSGKIAYGFDLAYNYKIVAEPLISPAKIVTGHITEVPIRVTVTSDYDDANLRYQVTGYNPSENKWSSKKYESGSIFYARKGDQRYYFRSVGDNSVTTYVDIGLEYYTKSYHIYADIVEGGTDPDNLVITGTNPVIKVKVTANMNYQGNIKPVSVQLLNTYETKDSGSIWEITSAGTYEWVISDFPAKKVTLTVTAIATNYTVLCEPRNINLTNGEKSLITIRSSDPNEDTSQLIAVCISDPGILVRNGQRWAPTTTGTFQFRCTKDDSGNASNYGTVVAYRLGYTINYDIGVSNKRLNLNAQGSASVNLWVTSGIYYSTFESANLGYYFNTEVTIYKKNTQGTWVKLGTTELTSRYVVGPDFYYGRNTEYSFNEAGSYKFESVGDASKSVEVEVLAYVPAPQSYLWLEPLDEDDENWYELEPYSEAASDAGKYIKAGYQLTKTKNCQFYLRWGDGGSMITEIDLEGSSEKYNSNTLITFDKPGSYEFYYQGSVVNLTVKNVIPKYTLTCNPVSAELSKDVQEVSTIVTCTSDTGEVSDIVYETAPDVVHPSPYQFFTNLPGKHTFYVKANPAVKAVFIVNLLDVVDKTELTWESNDISEQGINILVPEGIEWSLKIE</sequence>
<protein>
    <submittedName>
        <fullName evidence="1">Tail protein</fullName>
    </submittedName>
</protein>
<evidence type="ECO:0000313" key="1">
    <source>
        <dbReference type="EMBL" id="DAE25128.1"/>
    </source>
</evidence>
<dbReference type="EMBL" id="BK015793">
    <property type="protein sequence ID" value="DAE25128.1"/>
    <property type="molecule type" value="Genomic_DNA"/>
</dbReference>
<name>A0A8S5R1A0_9CAUD</name>
<reference evidence="1" key="1">
    <citation type="journal article" date="2021" name="Proc. Natl. Acad. Sci. U.S.A.">
        <title>A Catalog of Tens of Thousands of Viruses from Human Metagenomes Reveals Hidden Associations with Chronic Diseases.</title>
        <authorList>
            <person name="Tisza M.J."/>
            <person name="Buck C.B."/>
        </authorList>
    </citation>
    <scope>NUCLEOTIDE SEQUENCE</scope>
    <source>
        <strain evidence="1">Ct5xX4</strain>
    </source>
</reference>
<accession>A0A8S5R1A0</accession>
<organism evidence="1">
    <name type="scientific">Myoviridae sp. ct5xX4</name>
    <dbReference type="NCBI Taxonomy" id="2826616"/>
    <lineage>
        <taxon>Viruses</taxon>
        <taxon>Duplodnaviria</taxon>
        <taxon>Heunggongvirae</taxon>
        <taxon>Uroviricota</taxon>
        <taxon>Caudoviricetes</taxon>
    </lineage>
</organism>
<proteinExistence type="predicted"/>